<dbReference type="InterPro" id="IPR000326">
    <property type="entry name" value="PAP2/HPO"/>
</dbReference>
<evidence type="ECO:0000313" key="4">
    <source>
        <dbReference type="Proteomes" id="UP001500547"/>
    </source>
</evidence>
<dbReference type="SUPFAM" id="SSF48317">
    <property type="entry name" value="Acid phosphatase/Vanadium-dependent haloperoxidase"/>
    <property type="match status" value="1"/>
</dbReference>
<evidence type="ECO:0000313" key="3">
    <source>
        <dbReference type="EMBL" id="GAA5165526.1"/>
    </source>
</evidence>
<dbReference type="Gene3D" id="1.20.144.10">
    <property type="entry name" value="Phosphatidic acid phosphatase type 2/haloperoxidase"/>
    <property type="match status" value="1"/>
</dbReference>
<feature type="transmembrane region" description="Helical" evidence="1">
    <location>
        <begin position="129"/>
        <end position="148"/>
    </location>
</feature>
<dbReference type="RefSeq" id="WP_345532913.1">
    <property type="nucleotide sequence ID" value="NZ_BAABLD010000008.1"/>
</dbReference>
<dbReference type="InterPro" id="IPR036938">
    <property type="entry name" value="PAP2/HPO_sf"/>
</dbReference>
<feature type="transmembrane region" description="Helical" evidence="1">
    <location>
        <begin position="160"/>
        <end position="178"/>
    </location>
</feature>
<keyword evidence="1" id="KW-0812">Transmembrane</keyword>
<evidence type="ECO:0000256" key="1">
    <source>
        <dbReference type="SAM" id="Phobius"/>
    </source>
</evidence>
<feature type="transmembrane region" description="Helical" evidence="1">
    <location>
        <begin position="74"/>
        <end position="94"/>
    </location>
</feature>
<keyword evidence="1" id="KW-1133">Transmembrane helix</keyword>
<reference evidence="4" key="1">
    <citation type="journal article" date="2019" name="Int. J. Syst. Evol. Microbiol.">
        <title>The Global Catalogue of Microorganisms (GCM) 10K type strain sequencing project: providing services to taxonomists for standard genome sequencing and annotation.</title>
        <authorList>
            <consortium name="The Broad Institute Genomics Platform"/>
            <consortium name="The Broad Institute Genome Sequencing Center for Infectious Disease"/>
            <person name="Wu L."/>
            <person name="Ma J."/>
        </authorList>
    </citation>
    <scope>NUCLEOTIDE SEQUENCE [LARGE SCALE GENOMIC DNA]</scope>
    <source>
        <strain evidence="4">JCM 18715</strain>
    </source>
</reference>
<dbReference type="Proteomes" id="UP001500547">
    <property type="component" value="Unassembled WGS sequence"/>
</dbReference>
<dbReference type="EMBL" id="BAABLD010000008">
    <property type="protein sequence ID" value="GAA5165526.1"/>
    <property type="molecule type" value="Genomic_DNA"/>
</dbReference>
<gene>
    <name evidence="3" type="ORF">GCM10025770_21190</name>
</gene>
<dbReference type="Pfam" id="PF01569">
    <property type="entry name" value="PAP2"/>
    <property type="match status" value="1"/>
</dbReference>
<proteinExistence type="predicted"/>
<accession>A0ABP9QQ67</accession>
<keyword evidence="1" id="KW-0472">Membrane</keyword>
<feature type="domain" description="Phosphatidic acid phosphatase type 2/haloperoxidase" evidence="2">
    <location>
        <begin position="72"/>
        <end position="144"/>
    </location>
</feature>
<feature type="transmembrane region" description="Helical" evidence="1">
    <location>
        <begin position="101"/>
        <end position="123"/>
    </location>
</feature>
<feature type="transmembrane region" description="Helical" evidence="1">
    <location>
        <begin position="44"/>
        <end position="68"/>
    </location>
</feature>
<sequence length="196" mass="21004">MNPTALRWITDFGDSGVTMPLVLLLIALLWFAESRRAAWLLTRALLVCVAVLMTLKIVFLSCGHVFGLGVESPSGHACLTTFVYGCIAVVVWAQPRPALRIVSVAIAALIISFVAASRIVLGAHTVPEVLLGGAAGFATLALFARPYLAITHPTIRLRQIGILLGTAFIITYGTVLPAERYVRGLVPWLQIGLCKA</sequence>
<comment type="caution">
    <text evidence="3">The sequence shown here is derived from an EMBL/GenBank/DDBJ whole genome shotgun (WGS) entry which is preliminary data.</text>
</comment>
<evidence type="ECO:0000259" key="2">
    <source>
        <dbReference type="Pfam" id="PF01569"/>
    </source>
</evidence>
<name>A0ABP9QQ67_9RHOO</name>
<feature type="transmembrane region" description="Helical" evidence="1">
    <location>
        <begin position="12"/>
        <end position="32"/>
    </location>
</feature>
<protein>
    <recommendedName>
        <fullName evidence="2">Phosphatidic acid phosphatase type 2/haloperoxidase domain-containing protein</fullName>
    </recommendedName>
</protein>
<keyword evidence="4" id="KW-1185">Reference proteome</keyword>
<organism evidence="3 4">
    <name type="scientific">Viridibacterium curvum</name>
    <dbReference type="NCBI Taxonomy" id="1101404"/>
    <lineage>
        <taxon>Bacteria</taxon>
        <taxon>Pseudomonadati</taxon>
        <taxon>Pseudomonadota</taxon>
        <taxon>Betaproteobacteria</taxon>
        <taxon>Rhodocyclales</taxon>
        <taxon>Rhodocyclaceae</taxon>
        <taxon>Viridibacterium</taxon>
    </lineage>
</organism>